<evidence type="ECO:0000313" key="1">
    <source>
        <dbReference type="Proteomes" id="UP000887576"/>
    </source>
</evidence>
<name>A0AC34R3W5_9BILA</name>
<accession>A0AC34R3W5</accession>
<evidence type="ECO:0000313" key="2">
    <source>
        <dbReference type="WBParaSite" id="JU765_v2.g3145.t1"/>
    </source>
</evidence>
<organism evidence="1 2">
    <name type="scientific">Panagrolaimus sp. JU765</name>
    <dbReference type="NCBI Taxonomy" id="591449"/>
    <lineage>
        <taxon>Eukaryota</taxon>
        <taxon>Metazoa</taxon>
        <taxon>Ecdysozoa</taxon>
        <taxon>Nematoda</taxon>
        <taxon>Chromadorea</taxon>
        <taxon>Rhabditida</taxon>
        <taxon>Tylenchina</taxon>
        <taxon>Panagrolaimomorpha</taxon>
        <taxon>Panagrolaimoidea</taxon>
        <taxon>Panagrolaimidae</taxon>
        <taxon>Panagrolaimus</taxon>
    </lineage>
</organism>
<dbReference type="WBParaSite" id="JU765_v2.g3145.t1">
    <property type="protein sequence ID" value="JU765_v2.g3145.t1"/>
    <property type="gene ID" value="JU765_v2.g3145"/>
</dbReference>
<dbReference type="Proteomes" id="UP000887576">
    <property type="component" value="Unplaced"/>
</dbReference>
<proteinExistence type="predicted"/>
<protein>
    <submittedName>
        <fullName evidence="2">Uncharacterized protein</fullName>
    </submittedName>
</protein>
<sequence>MFGQGRENILEKIRNETNLTKDNADTVYAALNVTDTTESFHPLLQCAKIGQTKELKQFGWTFLAFCVNKNPQDAAIASCFNAIKKKCAGNEVYSSSCSTACDFLDAEAILSNAPKLFYSPFLIFIARFLLI</sequence>
<reference evidence="2" key="1">
    <citation type="submission" date="2022-11" db="UniProtKB">
        <authorList>
            <consortium name="WormBaseParasite"/>
        </authorList>
    </citation>
    <scope>IDENTIFICATION</scope>
</reference>